<evidence type="ECO:0000313" key="1">
    <source>
        <dbReference type="EMBL" id="SDX53330.1"/>
    </source>
</evidence>
<sequence length="59" mass="6503">MAHIARLKHASAKEKCHGITPVTKGETCGCAERIIDVFEFNRIGGAPSKQALKQGRRKR</sequence>
<dbReference type="OrthoDB" id="7864481at2"/>
<reference evidence="2" key="1">
    <citation type="submission" date="2016-10" db="EMBL/GenBank/DDBJ databases">
        <authorList>
            <person name="Varghese N."/>
            <person name="Submissions S."/>
        </authorList>
    </citation>
    <scope>NUCLEOTIDE SEQUENCE [LARGE SCALE GENOMIC DNA]</scope>
    <source>
        <strain evidence="2">DSM 27839</strain>
    </source>
</reference>
<accession>A0A1H3CH37</accession>
<proteinExistence type="predicted"/>
<protein>
    <submittedName>
        <fullName evidence="1">Uncharacterized protein</fullName>
    </submittedName>
</protein>
<dbReference type="AlphaFoldDB" id="A0A1H3CH37"/>
<gene>
    <name evidence="1" type="ORF">SAMN05444358_1079</name>
</gene>
<dbReference type="STRING" id="985054.SAMN05444358_1079"/>
<dbReference type="Proteomes" id="UP000183400">
    <property type="component" value="Unassembled WGS sequence"/>
</dbReference>
<evidence type="ECO:0000313" key="2">
    <source>
        <dbReference type="Proteomes" id="UP000183400"/>
    </source>
</evidence>
<organism evidence="1 2">
    <name type="scientific">Ruegeria halocynthiae</name>
    <dbReference type="NCBI Taxonomy" id="985054"/>
    <lineage>
        <taxon>Bacteria</taxon>
        <taxon>Pseudomonadati</taxon>
        <taxon>Pseudomonadota</taxon>
        <taxon>Alphaproteobacteria</taxon>
        <taxon>Rhodobacterales</taxon>
        <taxon>Roseobacteraceae</taxon>
        <taxon>Ruegeria</taxon>
    </lineage>
</organism>
<keyword evidence="2" id="KW-1185">Reference proteome</keyword>
<dbReference type="RefSeq" id="WP_074737794.1">
    <property type="nucleotide sequence ID" value="NZ_FNNP01000007.1"/>
</dbReference>
<dbReference type="EMBL" id="FNNP01000007">
    <property type="protein sequence ID" value="SDX53330.1"/>
    <property type="molecule type" value="Genomic_DNA"/>
</dbReference>
<name>A0A1H3CH37_9RHOB</name>